<evidence type="ECO:0000256" key="1">
    <source>
        <dbReference type="SAM" id="Phobius"/>
    </source>
</evidence>
<keyword evidence="1" id="KW-0812">Transmembrane</keyword>
<comment type="caution">
    <text evidence="2">The sequence shown here is derived from an EMBL/GenBank/DDBJ whole genome shotgun (WGS) entry which is preliminary data.</text>
</comment>
<name>A0A0F9CQJ3_9ZZZZ</name>
<protein>
    <submittedName>
        <fullName evidence="2">Uncharacterized protein</fullName>
    </submittedName>
</protein>
<dbReference type="AlphaFoldDB" id="A0A0F9CQJ3"/>
<proteinExistence type="predicted"/>
<evidence type="ECO:0000313" key="2">
    <source>
        <dbReference type="EMBL" id="KKL51454.1"/>
    </source>
</evidence>
<organism evidence="2">
    <name type="scientific">marine sediment metagenome</name>
    <dbReference type="NCBI Taxonomy" id="412755"/>
    <lineage>
        <taxon>unclassified sequences</taxon>
        <taxon>metagenomes</taxon>
        <taxon>ecological metagenomes</taxon>
    </lineage>
</organism>
<gene>
    <name evidence="2" type="ORF">LCGC14_2295320</name>
</gene>
<sequence>MTLNGNSKTVMGIILSVVVTIFIMLFSGMNGSVKEVQAVNRESSERIVAVETRVEGLVDKIDMIYIDQKEIKGDIKEILQALR</sequence>
<dbReference type="EMBL" id="LAZR01032246">
    <property type="protein sequence ID" value="KKL51454.1"/>
    <property type="molecule type" value="Genomic_DNA"/>
</dbReference>
<feature type="transmembrane region" description="Helical" evidence="1">
    <location>
        <begin position="12"/>
        <end position="33"/>
    </location>
</feature>
<reference evidence="2" key="1">
    <citation type="journal article" date="2015" name="Nature">
        <title>Complex archaea that bridge the gap between prokaryotes and eukaryotes.</title>
        <authorList>
            <person name="Spang A."/>
            <person name="Saw J.H."/>
            <person name="Jorgensen S.L."/>
            <person name="Zaremba-Niedzwiedzka K."/>
            <person name="Martijn J."/>
            <person name="Lind A.E."/>
            <person name="van Eijk R."/>
            <person name="Schleper C."/>
            <person name="Guy L."/>
            <person name="Ettema T.J."/>
        </authorList>
    </citation>
    <scope>NUCLEOTIDE SEQUENCE</scope>
</reference>
<keyword evidence="1" id="KW-0472">Membrane</keyword>
<keyword evidence="1" id="KW-1133">Transmembrane helix</keyword>
<accession>A0A0F9CQJ3</accession>